<comment type="caution">
    <text evidence="1">The sequence shown here is derived from an EMBL/GenBank/DDBJ whole genome shotgun (WGS) entry which is preliminary data.</text>
</comment>
<dbReference type="AlphaFoldDB" id="A0AB36R6K4"/>
<sequence length="581" mass="65734">MPWPDIYIVVCGRRDVVTVDSVAVVAHFDVNDRVEPNFFDLLSSLCGFFDRVVLVTTSKIALDLIENLPNLTIIRRPNFGYDFYSYRVGLTYALENWEVGNILLINSSFVILSRDVFRRALSRMSELGSAHDVVGATESLQFSWHVQSYLLFLGSSILRRPWFIAFMNSIEPTNSKIDTILKFELGLSSELRRNDAVVTTLLQPSLEQIEDASHGWSEGDKKQYADKLDVVSSATPPIQNFNPVHHLAGLVARELGYVKLEVLRENPHQIDLGFVDEFCERERLGSVQEMVGRSRASYARGSDNLSALKIDRRPIPSAKLAQWRKTRAGQVDVAVVLHLYYIEMIDDIHRLLQNIVAPFDLYVTTSAEADCPKILSTFCCLAQSISIYCSENRGRDVGPFISVYRSGVLDRYKAVLKIHSKMSTYSANGVVWRDRLYRSVAGDSLTVLRSIKLLRTGEVGIVGPHRYYLTNDRFWGANRQTMRRLLQEMTIFDSDENFELGFFAGSMFWFVPQALAPLRVIPEASLTFEMENGQQDGTLAHAIERTFCPIARSQGFVASSVILQGQEIHRYSSVENDVPVL</sequence>
<proteinExistence type="predicted"/>
<gene>
    <name evidence="1" type="ORF">CIT25_19265</name>
</gene>
<dbReference type="InterPro" id="IPR007739">
    <property type="entry name" value="RgpF"/>
</dbReference>
<evidence type="ECO:0000313" key="2">
    <source>
        <dbReference type="Proteomes" id="UP000216215"/>
    </source>
</evidence>
<dbReference type="EMBL" id="NPKI01000025">
    <property type="protein sequence ID" value="PAQ00528.1"/>
    <property type="molecule type" value="Genomic_DNA"/>
</dbReference>
<evidence type="ECO:0008006" key="3">
    <source>
        <dbReference type="Google" id="ProtNLM"/>
    </source>
</evidence>
<keyword evidence="2" id="KW-1185">Reference proteome</keyword>
<protein>
    <recommendedName>
        <fullName evidence="3">Glycosyl transferase</fullName>
    </recommendedName>
</protein>
<dbReference type="Pfam" id="PF05045">
    <property type="entry name" value="RgpF"/>
    <property type="match status" value="1"/>
</dbReference>
<evidence type="ECO:0000313" key="1">
    <source>
        <dbReference type="EMBL" id="PAQ00528.1"/>
    </source>
</evidence>
<dbReference type="Proteomes" id="UP000216215">
    <property type="component" value="Unassembled WGS sequence"/>
</dbReference>
<name>A0AB36R6K4_9HYPH</name>
<accession>A0AB36R6K4</accession>
<reference evidence="2" key="1">
    <citation type="submission" date="2017-08" db="EMBL/GenBank/DDBJ databases">
        <title>Mesorhizobium wenxinae sp. nov., a novel rhizobial species isolated from root nodules of chickpea (Cicer arietinum L.).</title>
        <authorList>
            <person name="Zhang J."/>
        </authorList>
    </citation>
    <scope>NUCLEOTIDE SEQUENCE [LARGE SCALE GENOMIC DNA]</scope>
    <source>
        <strain evidence="2">USDA 3392</strain>
    </source>
</reference>
<organism evidence="1 2">
    <name type="scientific">Mesorhizobium mediterraneum</name>
    <dbReference type="NCBI Taxonomy" id="43617"/>
    <lineage>
        <taxon>Bacteria</taxon>
        <taxon>Pseudomonadati</taxon>
        <taxon>Pseudomonadota</taxon>
        <taxon>Alphaproteobacteria</taxon>
        <taxon>Hyphomicrobiales</taxon>
        <taxon>Phyllobacteriaceae</taxon>
        <taxon>Mesorhizobium</taxon>
    </lineage>
</organism>